<evidence type="ECO:0000256" key="7">
    <source>
        <dbReference type="ARBA" id="ARBA00093348"/>
    </source>
</evidence>
<feature type="transmembrane region" description="Helical" evidence="8">
    <location>
        <begin position="260"/>
        <end position="282"/>
    </location>
</feature>
<comment type="function">
    <text evidence="7">May act as a transporter of organic cations based on a proton efflux antiport mechanism. May play a role in the transport of chloroquine and quinidine-related compounds in kidney. Plays a role in the regulation of lipid metabolism.</text>
</comment>
<evidence type="ECO:0000256" key="5">
    <source>
        <dbReference type="ARBA" id="ARBA00023136"/>
    </source>
</evidence>
<dbReference type="Pfam" id="PF07690">
    <property type="entry name" value="MFS_1"/>
    <property type="match status" value="1"/>
</dbReference>
<sequence>MAGPKQDGKAGFVILIAHINMVLYSTSFWIQTGVMPYLSKRLGMDAIMFGNLQTTFAVIQLLGGPLFGRFGDLFGGRAALSLAYLSSGFAYLLMGLSTSVPLLFLSRLPTVFMHGMQAAQMIVTDLSSESERAGALGKLGLSYGVGMIIGSTTGGLLISNYGEPFAAYTAAAGCVLNTFVVMKYIPANTKPVIVTKENKSETAHSKSIFSVKEILRLLSIPGAASVLAIKTITGLPMGVFQSMFSVVAMDYFKLQAEHNGYLMAYIGVLQMVMQGLVVGWLTQRIAEKVLFLWSVLLISLVGLATALMTNIFQFCLICIPMSLGISAFYLITNSILTKIVPPTDTGAMLGLNMCAHSLIRSVSPTIGGFLFELYGFSSFGYMQFLVNLLVFFYILIRSPN</sequence>
<name>A0A401SV43_CHIPU</name>
<feature type="transmembrane region" description="Helical" evidence="8">
    <location>
        <begin position="82"/>
        <end position="105"/>
    </location>
</feature>
<dbReference type="PRINTS" id="PR01035">
    <property type="entry name" value="TCRTETA"/>
</dbReference>
<dbReference type="OrthoDB" id="440553at2759"/>
<feature type="transmembrane region" description="Helical" evidence="8">
    <location>
        <begin position="12"/>
        <end position="30"/>
    </location>
</feature>
<evidence type="ECO:0000256" key="3">
    <source>
        <dbReference type="ARBA" id="ARBA00022692"/>
    </source>
</evidence>
<keyword evidence="4 8" id="KW-1133">Transmembrane helix</keyword>
<dbReference type="PANTHER" id="PTHR24002">
    <property type="entry name" value="SOLUTE CARRIER FAMILY 22 MEMBER 18"/>
    <property type="match status" value="1"/>
</dbReference>
<accession>A0A401SV43</accession>
<evidence type="ECO:0000256" key="4">
    <source>
        <dbReference type="ARBA" id="ARBA00022989"/>
    </source>
</evidence>
<comment type="subcellular location">
    <subcellularLocation>
        <location evidence="1">Apical cell membrane</location>
        <topology evidence="1">Multi-pass membrane protein</topology>
    </subcellularLocation>
</comment>
<evidence type="ECO:0000256" key="2">
    <source>
        <dbReference type="ARBA" id="ARBA00022475"/>
    </source>
</evidence>
<feature type="transmembrane region" description="Helical" evidence="8">
    <location>
        <begin position="140"/>
        <end position="159"/>
    </location>
</feature>
<organism evidence="10 11">
    <name type="scientific">Chiloscyllium punctatum</name>
    <name type="common">Brownbanded bambooshark</name>
    <name type="synonym">Hemiscyllium punctatum</name>
    <dbReference type="NCBI Taxonomy" id="137246"/>
    <lineage>
        <taxon>Eukaryota</taxon>
        <taxon>Metazoa</taxon>
        <taxon>Chordata</taxon>
        <taxon>Craniata</taxon>
        <taxon>Vertebrata</taxon>
        <taxon>Chondrichthyes</taxon>
        <taxon>Elasmobranchii</taxon>
        <taxon>Galeomorphii</taxon>
        <taxon>Galeoidea</taxon>
        <taxon>Orectolobiformes</taxon>
        <taxon>Hemiscylliidae</taxon>
        <taxon>Chiloscyllium</taxon>
    </lineage>
</organism>
<feature type="transmembrane region" description="Helical" evidence="8">
    <location>
        <begin position="165"/>
        <end position="185"/>
    </location>
</feature>
<dbReference type="STRING" id="137246.A0A401SV43"/>
<reference evidence="10 11" key="1">
    <citation type="journal article" date="2018" name="Nat. Ecol. Evol.">
        <title>Shark genomes provide insights into elasmobranch evolution and the origin of vertebrates.</title>
        <authorList>
            <person name="Hara Y"/>
            <person name="Yamaguchi K"/>
            <person name="Onimaru K"/>
            <person name="Kadota M"/>
            <person name="Koyanagi M"/>
            <person name="Keeley SD"/>
            <person name="Tatsumi K"/>
            <person name="Tanaka K"/>
            <person name="Motone F"/>
            <person name="Kageyama Y"/>
            <person name="Nozu R"/>
            <person name="Adachi N"/>
            <person name="Nishimura O"/>
            <person name="Nakagawa R"/>
            <person name="Tanegashima C"/>
            <person name="Kiyatake I"/>
            <person name="Matsumoto R"/>
            <person name="Murakumo K"/>
            <person name="Nishida K"/>
            <person name="Terakita A"/>
            <person name="Kuratani S"/>
            <person name="Sato K"/>
            <person name="Hyodo S Kuraku.S."/>
        </authorList>
    </citation>
    <scope>NUCLEOTIDE SEQUENCE [LARGE SCALE GENOMIC DNA]</scope>
</reference>
<dbReference type="CDD" id="cd17331">
    <property type="entry name" value="MFS_SLC22A18"/>
    <property type="match status" value="1"/>
</dbReference>
<dbReference type="EMBL" id="BEZZ01000583">
    <property type="protein sequence ID" value="GCC34265.1"/>
    <property type="molecule type" value="Genomic_DNA"/>
</dbReference>
<dbReference type="OMA" id="RLMKYPR"/>
<keyword evidence="3 8" id="KW-0812">Transmembrane</keyword>
<keyword evidence="5 8" id="KW-0472">Membrane</keyword>
<dbReference type="GO" id="GO:0016324">
    <property type="term" value="C:apical plasma membrane"/>
    <property type="evidence" value="ECO:0007669"/>
    <property type="project" value="UniProtKB-SubCell"/>
</dbReference>
<keyword evidence="11" id="KW-1185">Reference proteome</keyword>
<feature type="transmembrane region" description="Helical" evidence="8">
    <location>
        <begin position="42"/>
        <end position="62"/>
    </location>
</feature>
<evidence type="ECO:0000259" key="9">
    <source>
        <dbReference type="PROSITE" id="PS50850"/>
    </source>
</evidence>
<dbReference type="GO" id="GO:0005635">
    <property type="term" value="C:nuclear envelope"/>
    <property type="evidence" value="ECO:0007669"/>
    <property type="project" value="TreeGrafter"/>
</dbReference>
<feature type="transmembrane region" description="Helical" evidence="8">
    <location>
        <begin position="214"/>
        <end position="240"/>
    </location>
</feature>
<proteinExistence type="predicted"/>
<evidence type="ECO:0000256" key="6">
    <source>
        <dbReference type="ARBA" id="ARBA00078639"/>
    </source>
</evidence>
<dbReference type="PROSITE" id="PS50850">
    <property type="entry name" value="MFS"/>
    <property type="match status" value="1"/>
</dbReference>
<dbReference type="InterPro" id="IPR011701">
    <property type="entry name" value="MFS"/>
</dbReference>
<evidence type="ECO:0000256" key="8">
    <source>
        <dbReference type="SAM" id="Phobius"/>
    </source>
</evidence>
<evidence type="ECO:0000256" key="1">
    <source>
        <dbReference type="ARBA" id="ARBA00004424"/>
    </source>
</evidence>
<keyword evidence="2" id="KW-1003">Cell membrane</keyword>
<dbReference type="FunFam" id="1.20.1250.20:FF:000297">
    <property type="entry name" value="Solute carrier family 22 member 18"/>
    <property type="match status" value="1"/>
</dbReference>
<evidence type="ECO:0000313" key="11">
    <source>
        <dbReference type="Proteomes" id="UP000287033"/>
    </source>
</evidence>
<feature type="transmembrane region" description="Helical" evidence="8">
    <location>
        <begin position="379"/>
        <end position="396"/>
    </location>
</feature>
<feature type="domain" description="Major facilitator superfamily (MFS) profile" evidence="9">
    <location>
        <begin position="13"/>
        <end position="400"/>
    </location>
</feature>
<dbReference type="PANTHER" id="PTHR24002:SF3">
    <property type="entry name" value="SOLUTE CARRIER FAMILY 22 MEMBER 18"/>
    <property type="match status" value="1"/>
</dbReference>
<dbReference type="AlphaFoldDB" id="A0A401SV43"/>
<protein>
    <recommendedName>
        <fullName evidence="6">Organic cation transporter-like protein 2</fullName>
    </recommendedName>
</protein>
<dbReference type="InterPro" id="IPR036259">
    <property type="entry name" value="MFS_trans_sf"/>
</dbReference>
<dbReference type="InterPro" id="IPR001958">
    <property type="entry name" value="Tet-R_TetA/multi-R_MdtG-like"/>
</dbReference>
<dbReference type="SUPFAM" id="SSF103473">
    <property type="entry name" value="MFS general substrate transporter"/>
    <property type="match status" value="1"/>
</dbReference>
<evidence type="ECO:0000313" key="10">
    <source>
        <dbReference type="EMBL" id="GCC34265.1"/>
    </source>
</evidence>
<dbReference type="Proteomes" id="UP000287033">
    <property type="component" value="Unassembled WGS sequence"/>
</dbReference>
<comment type="caution">
    <text evidence="10">The sequence shown here is derived from an EMBL/GenBank/DDBJ whole genome shotgun (WGS) entry which is preliminary data.</text>
</comment>
<dbReference type="Gene3D" id="1.20.1250.20">
    <property type="entry name" value="MFS general substrate transporter like domains"/>
    <property type="match status" value="1"/>
</dbReference>
<gene>
    <name evidence="10" type="ORF">chiPu_0012738</name>
</gene>
<feature type="transmembrane region" description="Helical" evidence="8">
    <location>
        <begin position="289"/>
        <end position="305"/>
    </location>
</feature>
<dbReference type="InterPro" id="IPR020846">
    <property type="entry name" value="MFS_dom"/>
</dbReference>
<dbReference type="GO" id="GO:0022857">
    <property type="term" value="F:transmembrane transporter activity"/>
    <property type="evidence" value="ECO:0007669"/>
    <property type="project" value="InterPro"/>
</dbReference>